<dbReference type="Gene3D" id="3.40.50.720">
    <property type="entry name" value="NAD(P)-binding Rossmann-like Domain"/>
    <property type="match status" value="1"/>
</dbReference>
<dbReference type="AlphaFoldDB" id="A0A0P7ZKF5"/>
<accession>A0A0P7ZKF5</accession>
<reference evidence="3 4" key="1">
    <citation type="submission" date="2015-09" db="EMBL/GenBank/DDBJ databases">
        <title>Identification and resolution of microdiversity through metagenomic sequencing of parallel consortia.</title>
        <authorList>
            <person name="Nelson W.C."/>
            <person name="Romine M.F."/>
            <person name="Lindemann S.R."/>
        </authorList>
    </citation>
    <scope>NUCLEOTIDE SEQUENCE [LARGE SCALE GENOMIC DNA]</scope>
    <source>
        <strain evidence="3">Ana</strain>
    </source>
</reference>
<dbReference type="Proteomes" id="UP000050465">
    <property type="component" value="Unassembled WGS sequence"/>
</dbReference>
<dbReference type="InterPro" id="IPR052698">
    <property type="entry name" value="MoCofactor_Util/Proc"/>
</dbReference>
<gene>
    <name evidence="3" type="primary">xdhC</name>
    <name evidence="3" type="ORF">HLUCCA11_18765</name>
</gene>
<dbReference type="Pfam" id="PF02625">
    <property type="entry name" value="XdhC_CoxI"/>
    <property type="match status" value="1"/>
</dbReference>
<protein>
    <submittedName>
        <fullName evidence="3">Xanthine dehydrogenase accessory factor XdhC</fullName>
    </submittedName>
</protein>
<evidence type="ECO:0000259" key="1">
    <source>
        <dbReference type="Pfam" id="PF02625"/>
    </source>
</evidence>
<dbReference type="Pfam" id="PF13478">
    <property type="entry name" value="XdhC_C"/>
    <property type="match status" value="1"/>
</dbReference>
<evidence type="ECO:0000313" key="3">
    <source>
        <dbReference type="EMBL" id="KPQ33364.1"/>
    </source>
</evidence>
<evidence type="ECO:0000313" key="4">
    <source>
        <dbReference type="Proteomes" id="UP000050465"/>
    </source>
</evidence>
<dbReference type="PATRIC" id="fig|1666911.3.peg.2254"/>
<evidence type="ECO:0000259" key="2">
    <source>
        <dbReference type="Pfam" id="PF13478"/>
    </source>
</evidence>
<dbReference type="PANTHER" id="PTHR30388:SF6">
    <property type="entry name" value="XANTHINE DEHYDROGENASE SUBUNIT A-RELATED"/>
    <property type="match status" value="1"/>
</dbReference>
<dbReference type="PANTHER" id="PTHR30388">
    <property type="entry name" value="ALDEHYDE OXIDOREDUCTASE MOLYBDENUM COFACTOR ASSEMBLY PROTEIN"/>
    <property type="match status" value="1"/>
</dbReference>
<sequence>MLRDGLKSIRMTLAFFQQFADNLDQGSFQDAVVLATVVEIAGSVPREVGAKLLVNAQGESWGTIGGGAGEAKVIRQAREVMQTGQPELVEIDLSGNPLRDTQGVCGGKMRVWLARWQGEEAIALIQTILTTLQAGKSLTLVTPYDAAAIPYVLEKVLESVPENSSLSGAPRPSNSFEKRLGNYSKNSLENHFENHLKNSFIETLQPAPTLLIIGAGHCGIQLAKVAHLLDFQVMVQDDRTDWANPTHYPMADRIFTDSVDAAIATLTHHPQLYVALLTRGFQYDVQALTALVKRPLACTYIGMIGSQKRVRQVLAAMDSPPIPTLHAPIGLNIGALTPAEIAVSIAAQLVMVRRGKTRINFGDTL</sequence>
<feature type="domain" description="XdhC- CoxI" evidence="1">
    <location>
        <begin position="30"/>
        <end position="91"/>
    </location>
</feature>
<dbReference type="InterPro" id="IPR027051">
    <property type="entry name" value="XdhC_Rossmann_dom"/>
</dbReference>
<dbReference type="STRING" id="1666911.HLUCCA11_18765"/>
<proteinExistence type="predicted"/>
<name>A0A0P7ZKF5_9CYAN</name>
<feature type="domain" description="XdhC Rossmann" evidence="2">
    <location>
        <begin position="210"/>
        <end position="349"/>
    </location>
</feature>
<organism evidence="3 4">
    <name type="scientific">Phormidesmis priestleyi Ana</name>
    <dbReference type="NCBI Taxonomy" id="1666911"/>
    <lineage>
        <taxon>Bacteria</taxon>
        <taxon>Bacillati</taxon>
        <taxon>Cyanobacteriota</taxon>
        <taxon>Cyanophyceae</taxon>
        <taxon>Leptolyngbyales</taxon>
        <taxon>Leptolyngbyaceae</taxon>
        <taxon>Phormidesmis</taxon>
    </lineage>
</organism>
<dbReference type="EMBL" id="LJZR01000033">
    <property type="protein sequence ID" value="KPQ33364.1"/>
    <property type="molecule type" value="Genomic_DNA"/>
</dbReference>
<dbReference type="InterPro" id="IPR003777">
    <property type="entry name" value="XdhC_CoxI"/>
</dbReference>
<comment type="caution">
    <text evidence="3">The sequence shown here is derived from an EMBL/GenBank/DDBJ whole genome shotgun (WGS) entry which is preliminary data.</text>
</comment>